<dbReference type="GO" id="GO:0005737">
    <property type="term" value="C:cytoplasm"/>
    <property type="evidence" value="ECO:0007669"/>
    <property type="project" value="TreeGrafter"/>
</dbReference>
<dbReference type="Pfam" id="PF21948">
    <property type="entry name" value="LplA-B_cat"/>
    <property type="match status" value="1"/>
</dbReference>
<dbReference type="EMBL" id="AAWS01000057">
    <property type="protein sequence ID" value="EAY24956.1"/>
    <property type="molecule type" value="Genomic_DNA"/>
</dbReference>
<evidence type="ECO:0000256" key="6">
    <source>
        <dbReference type="ARBA" id="ARBA00022840"/>
    </source>
</evidence>
<proteinExistence type="predicted"/>
<name>A1ZX82_MICM2</name>
<keyword evidence="5" id="KW-0547">Nucleotide-binding</keyword>
<dbReference type="GO" id="GO:0016979">
    <property type="term" value="F:lipoate-protein ligase activity"/>
    <property type="evidence" value="ECO:0007669"/>
    <property type="project" value="UniProtKB-EC"/>
</dbReference>
<evidence type="ECO:0000259" key="8">
    <source>
        <dbReference type="PROSITE" id="PS51733"/>
    </source>
</evidence>
<dbReference type="FunFam" id="3.30.930.10:FF:000072">
    <property type="entry name" value="Lipoate--protein ligase"/>
    <property type="match status" value="1"/>
</dbReference>
<evidence type="ECO:0000256" key="1">
    <source>
        <dbReference type="ARBA" id="ARBA00005085"/>
    </source>
</evidence>
<evidence type="ECO:0000313" key="9">
    <source>
        <dbReference type="EMBL" id="EAY24956.1"/>
    </source>
</evidence>
<keyword evidence="4 9" id="KW-0436">Ligase</keyword>
<dbReference type="Gene3D" id="3.30.390.50">
    <property type="entry name" value="CO dehydrogenase flavoprotein, C-terminal domain"/>
    <property type="match status" value="1"/>
</dbReference>
<dbReference type="UniPathway" id="UPA00537">
    <property type="reaction ID" value="UER00594"/>
</dbReference>
<evidence type="ECO:0000313" key="10">
    <source>
        <dbReference type="Proteomes" id="UP000004095"/>
    </source>
</evidence>
<dbReference type="EC" id="6.3.1.20" evidence="3"/>
<dbReference type="Pfam" id="PF10437">
    <property type="entry name" value="Lip_prot_lig_C"/>
    <property type="match status" value="1"/>
</dbReference>
<dbReference type="InterPro" id="IPR019491">
    <property type="entry name" value="Lipoate_protein_ligase_C"/>
</dbReference>
<gene>
    <name evidence="9" type="ORF">M23134_03670</name>
</gene>
<dbReference type="GO" id="GO:0005524">
    <property type="term" value="F:ATP binding"/>
    <property type="evidence" value="ECO:0007669"/>
    <property type="project" value="UniProtKB-KW"/>
</dbReference>
<dbReference type="RefSeq" id="WP_002703678.1">
    <property type="nucleotide sequence ID" value="NZ_AAWS01000057.1"/>
</dbReference>
<dbReference type="InterPro" id="IPR004562">
    <property type="entry name" value="LipoylTrfase_LipoateP_Ligase"/>
</dbReference>
<dbReference type="AlphaFoldDB" id="A1ZX82"/>
<dbReference type="eggNOG" id="COG0095">
    <property type="taxonomic scope" value="Bacteria"/>
</dbReference>
<organism evidence="9 10">
    <name type="scientific">Microscilla marina ATCC 23134</name>
    <dbReference type="NCBI Taxonomy" id="313606"/>
    <lineage>
        <taxon>Bacteria</taxon>
        <taxon>Pseudomonadati</taxon>
        <taxon>Bacteroidota</taxon>
        <taxon>Cytophagia</taxon>
        <taxon>Cytophagales</taxon>
        <taxon>Microscillaceae</taxon>
        <taxon>Microscilla</taxon>
    </lineage>
</organism>
<sequence length="340" mass="38718">MFYIDNQGINDPRINLAIEEHVLRNFAPDHKYLMLYVNEPSVIMGKHQNIYEEVNVDFVQQNNIKVVRRVSGGGTVYHDLGNLNFSFLVPHDSSKLNNYHYFLNPIVEALQSLGVPAEISPRNDLMAAGKKISGNAQFSTTKRMVSHGTLLFNSEIIHLSQSLKAKTTTIQSKSIKSVRSPVANVYEYLNSEQQSGLDMEQFKKVLLQYIFKTQPNEVSTIPTYTLTQDDWEVVNKLVKEKYNTWEWNYARSPKCSIHKTHDFDWGTLAATVDIKKGHIQGVNFEGAHHGELQAMLAKLTHTLTQVKFDKNSLKKAIATANIEEGKLNIKESQILQLVWQ</sequence>
<evidence type="ECO:0000256" key="3">
    <source>
        <dbReference type="ARBA" id="ARBA00012367"/>
    </source>
</evidence>
<dbReference type="GO" id="GO:0009249">
    <property type="term" value="P:protein lipoylation"/>
    <property type="evidence" value="ECO:0007669"/>
    <property type="project" value="InterPro"/>
</dbReference>
<dbReference type="Proteomes" id="UP000004095">
    <property type="component" value="Unassembled WGS sequence"/>
</dbReference>
<dbReference type="CDD" id="cd16443">
    <property type="entry name" value="LplA"/>
    <property type="match status" value="1"/>
</dbReference>
<evidence type="ECO:0000256" key="2">
    <source>
        <dbReference type="ARBA" id="ARBA00005124"/>
    </source>
</evidence>
<keyword evidence="6" id="KW-0067">ATP-binding</keyword>
<reference evidence="9 10" key="1">
    <citation type="submission" date="2007-01" db="EMBL/GenBank/DDBJ databases">
        <authorList>
            <person name="Haygood M."/>
            <person name="Podell S."/>
            <person name="Anderson C."/>
            <person name="Hopkinson B."/>
            <person name="Roe K."/>
            <person name="Barbeau K."/>
            <person name="Gaasterland T."/>
            <person name="Ferriera S."/>
            <person name="Johnson J."/>
            <person name="Kravitz S."/>
            <person name="Beeson K."/>
            <person name="Sutton G."/>
            <person name="Rogers Y.-H."/>
            <person name="Friedman R."/>
            <person name="Frazier M."/>
            <person name="Venter J.C."/>
        </authorList>
    </citation>
    <scope>NUCLEOTIDE SEQUENCE [LARGE SCALE GENOMIC DNA]</scope>
    <source>
        <strain evidence="9 10">ATCC 23134</strain>
    </source>
</reference>
<protein>
    <recommendedName>
        <fullName evidence="3">lipoate--protein ligase</fullName>
        <ecNumber evidence="3">6.3.1.20</ecNumber>
    </recommendedName>
</protein>
<dbReference type="Gene3D" id="3.30.930.10">
    <property type="entry name" value="Bira Bifunctional Protein, Domain 2"/>
    <property type="match status" value="1"/>
</dbReference>
<comment type="pathway">
    <text evidence="2">Protein modification; protein lipoylation via exogenous pathway; protein N(6)-(lipoyl)lysine from lipoate: step 1/2.</text>
</comment>
<dbReference type="SUPFAM" id="SSF55681">
    <property type="entry name" value="Class II aaRS and biotin synthetases"/>
    <property type="match status" value="1"/>
</dbReference>
<accession>A1ZX82</accession>
<keyword evidence="10" id="KW-1185">Reference proteome</keyword>
<evidence type="ECO:0000256" key="7">
    <source>
        <dbReference type="ARBA" id="ARBA00048037"/>
    </source>
</evidence>
<dbReference type="OrthoDB" id="9787898at2"/>
<comment type="pathway">
    <text evidence="1">Protein modification; protein lipoylation via exogenous pathway; protein N(6)-(lipoyl)lysine from lipoate: step 2/2.</text>
</comment>
<dbReference type="PROSITE" id="PS51733">
    <property type="entry name" value="BPL_LPL_CATALYTIC"/>
    <property type="match status" value="1"/>
</dbReference>
<dbReference type="SUPFAM" id="SSF82649">
    <property type="entry name" value="SufE/NifU"/>
    <property type="match status" value="1"/>
</dbReference>
<evidence type="ECO:0000256" key="5">
    <source>
        <dbReference type="ARBA" id="ARBA00022741"/>
    </source>
</evidence>
<dbReference type="InterPro" id="IPR045864">
    <property type="entry name" value="aa-tRNA-synth_II/BPL/LPL"/>
</dbReference>
<feature type="domain" description="BPL/LPL catalytic" evidence="8">
    <location>
        <begin position="27"/>
        <end position="218"/>
    </location>
</feature>
<comment type="catalytic activity">
    <reaction evidence="7">
        <text>L-lysyl-[lipoyl-carrier protein] + (R)-lipoate + ATP = N(6)-[(R)-lipoyl]-L-lysyl-[lipoyl-carrier protein] + AMP + diphosphate + H(+)</text>
        <dbReference type="Rhea" id="RHEA:49288"/>
        <dbReference type="Rhea" id="RHEA-COMP:10500"/>
        <dbReference type="Rhea" id="RHEA-COMP:10502"/>
        <dbReference type="ChEBI" id="CHEBI:15378"/>
        <dbReference type="ChEBI" id="CHEBI:29969"/>
        <dbReference type="ChEBI" id="CHEBI:30616"/>
        <dbReference type="ChEBI" id="CHEBI:33019"/>
        <dbReference type="ChEBI" id="CHEBI:83088"/>
        <dbReference type="ChEBI" id="CHEBI:83099"/>
        <dbReference type="ChEBI" id="CHEBI:456215"/>
        <dbReference type="EC" id="6.3.1.20"/>
    </reaction>
</comment>
<dbReference type="GO" id="GO:0017118">
    <property type="term" value="F:lipoyltransferase activity"/>
    <property type="evidence" value="ECO:0007669"/>
    <property type="project" value="TreeGrafter"/>
</dbReference>
<dbReference type="PANTHER" id="PTHR12561">
    <property type="entry name" value="LIPOATE-PROTEIN LIGASE"/>
    <property type="match status" value="1"/>
</dbReference>
<evidence type="ECO:0000256" key="4">
    <source>
        <dbReference type="ARBA" id="ARBA00022598"/>
    </source>
</evidence>
<dbReference type="InterPro" id="IPR004143">
    <property type="entry name" value="BPL_LPL_catalytic"/>
</dbReference>
<dbReference type="PANTHER" id="PTHR12561:SF3">
    <property type="entry name" value="LIPOYLTRANSFERASE 1, MITOCHONDRIAL"/>
    <property type="match status" value="1"/>
</dbReference>
<comment type="caution">
    <text evidence="9">The sequence shown here is derived from an EMBL/GenBank/DDBJ whole genome shotgun (WGS) entry which is preliminary data.</text>
</comment>
<dbReference type="NCBIfam" id="TIGR00545">
    <property type="entry name" value="lipoyltrans"/>
    <property type="match status" value="1"/>
</dbReference>